<name>U1YLN5_ANEAE</name>
<evidence type="ECO:0000256" key="1">
    <source>
        <dbReference type="SAM" id="MobiDB-lite"/>
    </source>
</evidence>
<organism evidence="2 3">
    <name type="scientific">Aneurinibacillus aneurinilyticus ATCC 12856</name>
    <dbReference type="NCBI Taxonomy" id="649747"/>
    <lineage>
        <taxon>Bacteria</taxon>
        <taxon>Bacillati</taxon>
        <taxon>Bacillota</taxon>
        <taxon>Bacilli</taxon>
        <taxon>Bacillales</taxon>
        <taxon>Paenibacillaceae</taxon>
        <taxon>Aneurinibacillus group</taxon>
        <taxon>Aneurinibacillus</taxon>
    </lineage>
</organism>
<dbReference type="PATRIC" id="fig|649747.3.peg.149"/>
<dbReference type="AlphaFoldDB" id="U1YLN5"/>
<accession>U1YLN5</accession>
<feature type="compositionally biased region" description="Polar residues" evidence="1">
    <location>
        <begin position="176"/>
        <end position="197"/>
    </location>
</feature>
<dbReference type="GeneID" id="92841897"/>
<dbReference type="Proteomes" id="UP000016511">
    <property type="component" value="Unassembled WGS sequence"/>
</dbReference>
<protein>
    <submittedName>
        <fullName evidence="2">Uncharacterized protein</fullName>
    </submittedName>
</protein>
<reference evidence="2 3" key="1">
    <citation type="submission" date="2013-08" db="EMBL/GenBank/DDBJ databases">
        <authorList>
            <person name="Weinstock G."/>
            <person name="Sodergren E."/>
            <person name="Wylie T."/>
            <person name="Fulton L."/>
            <person name="Fulton R."/>
            <person name="Fronick C."/>
            <person name="O'Laughlin M."/>
            <person name="Godfrey J."/>
            <person name="Miner T."/>
            <person name="Herter B."/>
            <person name="Appelbaum E."/>
            <person name="Cordes M."/>
            <person name="Lek S."/>
            <person name="Wollam A."/>
            <person name="Pepin K.H."/>
            <person name="Palsikar V.B."/>
            <person name="Mitreva M."/>
            <person name="Wilson R.K."/>
        </authorList>
    </citation>
    <scope>NUCLEOTIDE SEQUENCE [LARGE SCALE GENOMIC DNA]</scope>
    <source>
        <strain evidence="2 3">ATCC 12856</strain>
    </source>
</reference>
<dbReference type="RefSeq" id="WP_021619861.1">
    <property type="nucleotide sequence ID" value="NZ_KE952707.1"/>
</dbReference>
<feature type="region of interest" description="Disordered" evidence="1">
    <location>
        <begin position="176"/>
        <end position="209"/>
    </location>
</feature>
<dbReference type="eggNOG" id="COG0797">
    <property type="taxonomic scope" value="Bacteria"/>
</dbReference>
<gene>
    <name evidence="2" type="ORF">HMPREF0083_00173</name>
</gene>
<dbReference type="STRING" id="649747.HMPREF0083_00173"/>
<proteinExistence type="predicted"/>
<dbReference type="HOGENOM" id="CLU_1053113_0_0_9"/>
<evidence type="ECO:0000313" key="3">
    <source>
        <dbReference type="Proteomes" id="UP000016511"/>
    </source>
</evidence>
<dbReference type="EMBL" id="AWSJ01000017">
    <property type="protein sequence ID" value="ERI11716.1"/>
    <property type="molecule type" value="Genomic_DNA"/>
</dbReference>
<keyword evidence="3" id="KW-1185">Reference proteome</keyword>
<sequence length="256" mass="27692">MIFGGIFSNVFAESKNTGTTIPAIMQPGTIIEYDENNNMHVIVEKNSIADSENPLSDNAISQEQFKAQQEEITANERRIMEEIQKELPSLPVHYLEDPVLPAPEPGMRVSYDGMGLPNKITTSGVTTYAAVPDEGKALPKGTTLPNGVYIYGKSSNKITISSTSVLGEGKLTTFTDTNGSDKQGLGTTDCATKQSVDNPKPNTPISVRNTDSNVADTVYKNGIGTLGDAVLDIRPGMMTKLKAKDNKVNGRYFRNK</sequence>
<comment type="caution">
    <text evidence="2">The sequence shown here is derived from an EMBL/GenBank/DDBJ whole genome shotgun (WGS) entry which is preliminary data.</text>
</comment>
<evidence type="ECO:0000313" key="2">
    <source>
        <dbReference type="EMBL" id="ERI11716.1"/>
    </source>
</evidence>